<feature type="domain" description="CCHC-type" evidence="2">
    <location>
        <begin position="309"/>
        <end position="323"/>
    </location>
</feature>
<gene>
    <name evidence="3" type="ORF">DY000_02007181</name>
</gene>
<keyword evidence="1" id="KW-0479">Metal-binding</keyword>
<dbReference type="Proteomes" id="UP000266723">
    <property type="component" value="Unassembled WGS sequence"/>
</dbReference>
<keyword evidence="1" id="KW-0862">Zinc</keyword>
<dbReference type="Pfam" id="PF03732">
    <property type="entry name" value="Retrotrans_gag"/>
    <property type="match status" value="1"/>
</dbReference>
<dbReference type="SMART" id="SM00343">
    <property type="entry name" value="ZnF_C2HC"/>
    <property type="match status" value="1"/>
</dbReference>
<sequence>MVQDAARQAAQEAVQQAVQEAARVAAQEVVRQMAAAQQVPPVQVQGHQQPPIQPVPRVQVQGQQQPPIQQVPRVFQFPPPPPPVLPEQIPEVDETLMRVMRQMKSMDLETFGGTVDHVNAYNGKHRLVTCLETIKCPLRLCLNIAELYLRGDALVWWDVLRSMCHDDLTYQDFLVVFDKKYSPREALHQKKNAFEHLSQCTRSVREYNMVTYTSLEDLVEKAAVQEACITEEQKFLKAAQPKSEKNAVTEEDMGSDWGTQLWALSSPPFWRVFLLESVSIAMVVGTQTTQVAQGTHAAPTAAAYTSGACFTCGQFGHISRHCPIKGPATKRPAITPRVYALGEAEGAELITGTYLCYTRFF</sequence>
<keyword evidence="1" id="KW-0863">Zinc-finger</keyword>
<evidence type="ECO:0000313" key="4">
    <source>
        <dbReference type="Proteomes" id="UP000266723"/>
    </source>
</evidence>
<comment type="caution">
    <text evidence="3">The sequence shown here is derived from an EMBL/GenBank/DDBJ whole genome shotgun (WGS) entry which is preliminary data.</text>
</comment>
<dbReference type="PROSITE" id="PS50158">
    <property type="entry name" value="ZF_CCHC"/>
    <property type="match status" value="1"/>
</dbReference>
<dbReference type="Gene3D" id="4.10.60.10">
    <property type="entry name" value="Zinc finger, CCHC-type"/>
    <property type="match status" value="1"/>
</dbReference>
<dbReference type="InterPro" id="IPR005162">
    <property type="entry name" value="Retrotrans_gag_dom"/>
</dbReference>
<proteinExistence type="predicted"/>
<dbReference type="SUPFAM" id="SSF57756">
    <property type="entry name" value="Retrovirus zinc finger-like domains"/>
    <property type="match status" value="1"/>
</dbReference>
<evidence type="ECO:0000256" key="1">
    <source>
        <dbReference type="PROSITE-ProRule" id="PRU00047"/>
    </source>
</evidence>
<keyword evidence="4" id="KW-1185">Reference proteome</keyword>
<accession>A0ABQ7BVD8</accession>
<reference evidence="3 4" key="1">
    <citation type="journal article" date="2020" name="BMC Genomics">
        <title>Intraspecific diversification of the crop wild relative Brassica cretica Lam. using demographic model selection.</title>
        <authorList>
            <person name="Kioukis A."/>
            <person name="Michalopoulou V.A."/>
            <person name="Briers L."/>
            <person name="Pirintsos S."/>
            <person name="Studholme D.J."/>
            <person name="Pavlidis P."/>
            <person name="Sarris P.F."/>
        </authorList>
    </citation>
    <scope>NUCLEOTIDE SEQUENCE [LARGE SCALE GENOMIC DNA]</scope>
    <source>
        <strain evidence="4">cv. PFS-1207/04</strain>
    </source>
</reference>
<organism evidence="3 4">
    <name type="scientific">Brassica cretica</name>
    <name type="common">Mustard</name>
    <dbReference type="NCBI Taxonomy" id="69181"/>
    <lineage>
        <taxon>Eukaryota</taxon>
        <taxon>Viridiplantae</taxon>
        <taxon>Streptophyta</taxon>
        <taxon>Embryophyta</taxon>
        <taxon>Tracheophyta</taxon>
        <taxon>Spermatophyta</taxon>
        <taxon>Magnoliopsida</taxon>
        <taxon>eudicotyledons</taxon>
        <taxon>Gunneridae</taxon>
        <taxon>Pentapetalae</taxon>
        <taxon>rosids</taxon>
        <taxon>malvids</taxon>
        <taxon>Brassicales</taxon>
        <taxon>Brassicaceae</taxon>
        <taxon>Brassiceae</taxon>
        <taxon>Brassica</taxon>
    </lineage>
</organism>
<evidence type="ECO:0000313" key="3">
    <source>
        <dbReference type="EMBL" id="KAF3542927.1"/>
    </source>
</evidence>
<evidence type="ECO:0000259" key="2">
    <source>
        <dbReference type="PROSITE" id="PS50158"/>
    </source>
</evidence>
<dbReference type="EMBL" id="QGKV02000832">
    <property type="protein sequence ID" value="KAF3542927.1"/>
    <property type="molecule type" value="Genomic_DNA"/>
</dbReference>
<dbReference type="InterPro" id="IPR036875">
    <property type="entry name" value="Znf_CCHC_sf"/>
</dbReference>
<protein>
    <recommendedName>
        <fullName evidence="2">CCHC-type domain-containing protein</fullName>
    </recommendedName>
</protein>
<name>A0ABQ7BVD8_BRACR</name>
<dbReference type="InterPro" id="IPR001878">
    <property type="entry name" value="Znf_CCHC"/>
</dbReference>
<dbReference type="Pfam" id="PF00098">
    <property type="entry name" value="zf-CCHC"/>
    <property type="match status" value="1"/>
</dbReference>